<dbReference type="AlphaFoldDB" id="A0A1I0QYI5"/>
<dbReference type="Proteomes" id="UP000199167">
    <property type="component" value="Unassembled WGS sequence"/>
</dbReference>
<proteinExistence type="predicted"/>
<dbReference type="EMBL" id="FOIZ01000001">
    <property type="protein sequence ID" value="SEW32936.1"/>
    <property type="molecule type" value="Genomic_DNA"/>
</dbReference>
<reference evidence="1 2" key="1">
    <citation type="submission" date="2016-10" db="EMBL/GenBank/DDBJ databases">
        <authorList>
            <person name="de Groot N.N."/>
        </authorList>
    </citation>
    <scope>NUCLEOTIDE SEQUENCE [LARGE SCALE GENOMIC DNA]</scope>
    <source>
        <strain evidence="1 2">DSM 17925</strain>
    </source>
</reference>
<evidence type="ECO:0000313" key="2">
    <source>
        <dbReference type="Proteomes" id="UP000199167"/>
    </source>
</evidence>
<protein>
    <submittedName>
        <fullName evidence="1">Uncharacterized protein</fullName>
    </submittedName>
</protein>
<accession>A0A1I0QYI5</accession>
<keyword evidence="2" id="KW-1185">Reference proteome</keyword>
<dbReference type="RefSeq" id="WP_089994261.1">
    <property type="nucleotide sequence ID" value="NZ_FOIZ01000001.1"/>
</dbReference>
<name>A0A1I0QYI5_9RHOB</name>
<dbReference type="OrthoDB" id="7841282at2"/>
<sequence>MTTIATLARIIAQRGRTSKTFFEKQDGFYPLIDAGLVEVTGKVQSILCDACSDPHDAEVIFRDGTYGFYCGEVGFCSVDESDVIAIDPNIGGLVAHLASVFACKRRKSTPIHADTWRIGAIDTPGGDLALYFHPTLQSELDVRAVESALNEETRSAFRLIISAVGKLPIAGAKSAELVDVVELDSRTNELTALTDPRIIAGAPQAVINGRPNLYAEMLQPLILSRIEENLAHSGLNKEAKAIREVLFQSSRGGQVPSLSTIKSYLSKTRTGQ</sequence>
<evidence type="ECO:0000313" key="1">
    <source>
        <dbReference type="EMBL" id="SEW32936.1"/>
    </source>
</evidence>
<gene>
    <name evidence="1" type="ORF">SAMN04488515_2367</name>
</gene>
<organism evidence="1 2">
    <name type="scientific">Cognatiyoonia koreensis</name>
    <dbReference type="NCBI Taxonomy" id="364200"/>
    <lineage>
        <taxon>Bacteria</taxon>
        <taxon>Pseudomonadati</taxon>
        <taxon>Pseudomonadota</taxon>
        <taxon>Alphaproteobacteria</taxon>
        <taxon>Rhodobacterales</taxon>
        <taxon>Paracoccaceae</taxon>
        <taxon>Cognatiyoonia</taxon>
    </lineage>
</organism>
<dbReference type="STRING" id="364200.SAMN04488515_2367"/>